<evidence type="ECO:0000313" key="2">
    <source>
        <dbReference type="EMBL" id="EMC94730.1"/>
    </source>
</evidence>
<feature type="compositionally biased region" description="Basic and acidic residues" evidence="1">
    <location>
        <begin position="97"/>
        <end position="114"/>
    </location>
</feature>
<gene>
    <name evidence="2" type="ORF">BAUCODRAFT_149834</name>
</gene>
<organism evidence="2 3">
    <name type="scientific">Baudoinia panamericana (strain UAMH 10762)</name>
    <name type="common">Angels' share fungus</name>
    <name type="synonym">Baudoinia compniacensis (strain UAMH 10762)</name>
    <dbReference type="NCBI Taxonomy" id="717646"/>
    <lineage>
        <taxon>Eukaryota</taxon>
        <taxon>Fungi</taxon>
        <taxon>Dikarya</taxon>
        <taxon>Ascomycota</taxon>
        <taxon>Pezizomycotina</taxon>
        <taxon>Dothideomycetes</taxon>
        <taxon>Dothideomycetidae</taxon>
        <taxon>Mycosphaerellales</taxon>
        <taxon>Teratosphaeriaceae</taxon>
        <taxon>Baudoinia</taxon>
    </lineage>
</organism>
<dbReference type="GeneID" id="19109000"/>
<reference evidence="2 3" key="1">
    <citation type="journal article" date="2012" name="PLoS Pathog.">
        <title>Diverse lifestyles and strategies of plant pathogenesis encoded in the genomes of eighteen Dothideomycetes fungi.</title>
        <authorList>
            <person name="Ohm R.A."/>
            <person name="Feau N."/>
            <person name="Henrissat B."/>
            <person name="Schoch C.L."/>
            <person name="Horwitz B.A."/>
            <person name="Barry K.W."/>
            <person name="Condon B.J."/>
            <person name="Copeland A.C."/>
            <person name="Dhillon B."/>
            <person name="Glaser F."/>
            <person name="Hesse C.N."/>
            <person name="Kosti I."/>
            <person name="LaButti K."/>
            <person name="Lindquist E.A."/>
            <person name="Lucas S."/>
            <person name="Salamov A.A."/>
            <person name="Bradshaw R.E."/>
            <person name="Ciuffetti L."/>
            <person name="Hamelin R.C."/>
            <person name="Kema G.H.J."/>
            <person name="Lawrence C."/>
            <person name="Scott J.A."/>
            <person name="Spatafora J.W."/>
            <person name="Turgeon B.G."/>
            <person name="de Wit P.J.G.M."/>
            <person name="Zhong S."/>
            <person name="Goodwin S.B."/>
            <person name="Grigoriev I.V."/>
        </authorList>
    </citation>
    <scope>NUCLEOTIDE SEQUENCE [LARGE SCALE GENOMIC DNA]</scope>
    <source>
        <strain evidence="2 3">UAMH 10762</strain>
    </source>
</reference>
<proteinExistence type="predicted"/>
<dbReference type="CDD" id="cd23703">
    <property type="entry name" value="mS26_PET12"/>
    <property type="match status" value="1"/>
</dbReference>
<accession>M2N7F1</accession>
<dbReference type="AlphaFoldDB" id="M2N7F1"/>
<dbReference type="OMA" id="WNLGPPP"/>
<evidence type="ECO:0000313" key="3">
    <source>
        <dbReference type="Proteomes" id="UP000011761"/>
    </source>
</evidence>
<name>M2N7F1_BAUPA</name>
<dbReference type="EMBL" id="KB445558">
    <property type="protein sequence ID" value="EMC94730.1"/>
    <property type="molecule type" value="Genomic_DNA"/>
</dbReference>
<dbReference type="Pfam" id="PF26163">
    <property type="entry name" value="mS26"/>
    <property type="match status" value="1"/>
</dbReference>
<dbReference type="RefSeq" id="XP_007678462.1">
    <property type="nucleotide sequence ID" value="XM_007680272.1"/>
</dbReference>
<dbReference type="HOGENOM" id="CLU_065203_0_0_1"/>
<evidence type="ECO:0000256" key="1">
    <source>
        <dbReference type="SAM" id="MobiDB-lite"/>
    </source>
</evidence>
<dbReference type="InterPro" id="IPR058940">
    <property type="entry name" value="mS26_fungi"/>
</dbReference>
<protein>
    <submittedName>
        <fullName evidence="2">Uncharacterized protein</fullName>
    </submittedName>
</protein>
<keyword evidence="3" id="KW-1185">Reference proteome</keyword>
<dbReference type="KEGG" id="bcom:BAUCODRAFT_149834"/>
<dbReference type="OrthoDB" id="5223508at2759"/>
<dbReference type="STRING" id="717646.M2N7F1"/>
<dbReference type="eggNOG" id="ENOG502S3Z9">
    <property type="taxonomic scope" value="Eukaryota"/>
</dbReference>
<feature type="region of interest" description="Disordered" evidence="1">
    <location>
        <begin position="15"/>
        <end position="158"/>
    </location>
</feature>
<dbReference type="Proteomes" id="UP000011761">
    <property type="component" value="Unassembled WGS sequence"/>
</dbReference>
<feature type="compositionally biased region" description="Basic and acidic residues" evidence="1">
    <location>
        <begin position="144"/>
        <end position="156"/>
    </location>
</feature>
<sequence>MSLRTPLRAWQCPRCHAHPRPFSTTTAPRQLGPEHPRYIDFPSPPQPNVPDRPFIKGRLPVPRDIFSGTKGADKASESWLNQHTKESKRPSAAQPGSREEWKSQLSDSRRRNLREGLASLRARRTRQLTAASERSRRNQAAREAALHAPEREDDRLTTPSHALDLSALLTNPPNQLPDPSRPLRLARSRANLTAHTSLRAEQRNAHLNTLHHHARNFIVTPAQLDAAIEEAFGTNTNPRTFEGRQEDRASVWAEGRPVKVVEMLGVGGGRGGAEGRVAVTEVNRERMRRLAEVLTGGKMEDEVQR</sequence>